<dbReference type="OrthoDB" id="408631at2759"/>
<organism evidence="5 6">
    <name type="scientific">Cryptococcus wingfieldii CBS 7118</name>
    <dbReference type="NCBI Taxonomy" id="1295528"/>
    <lineage>
        <taxon>Eukaryota</taxon>
        <taxon>Fungi</taxon>
        <taxon>Dikarya</taxon>
        <taxon>Basidiomycota</taxon>
        <taxon>Agaricomycotina</taxon>
        <taxon>Tremellomycetes</taxon>
        <taxon>Tremellales</taxon>
        <taxon>Cryptococcaceae</taxon>
        <taxon>Cryptococcus</taxon>
    </lineage>
</organism>
<proteinExistence type="inferred from homology"/>
<dbReference type="Pfam" id="PF00135">
    <property type="entry name" value="COesterase"/>
    <property type="match status" value="1"/>
</dbReference>
<sequence length="610" mass="65819">MRLQHSFVALGLLCSSSAASPLYARQNETTSNATSAAAAPTATIYPNTSEGQPIEIVGTTYPNLKTDAYLGIPFAKPPVDDLRFAPPEAYTYNTSSYAAQTSPAACMQDLSTGVLSYGTDISEDCLFLNVMTPTGVNITDEQYPVMVWVYGGSFTSGAVTAYNASFLIAHGQEVDRPIVHVALNYRLGAFGWGVGSGFAENNATNLGLRDIQLALSWVQENIWAFGGDPKTVTVFGESAGAISTSLLFLDPETELFSQAIMESGAPSSSAIGPEASTWEPAYEALLLASNCSSNSTISPSTETSANGTGFNATGTSSPFDCLRALPAENILAAQILVKNMPAFQIGLIYGPTIDGDLIPDSPHSLIEQGKVANKPFITGSNKDEGTLFVPSTISGTTEGLLFLNLSEPTGLSNETLAELLRYYPNDTTLGSPFDTGNETFGLDPSYKQFAAIFGDAHFQAQRRYFLRQANQNGNAKTWTYQFEQPTPASPEYHGVFHASEIPFVYGTARPGIGMAGISMNYTEADSIFSNSIMEYWLNFAYYADPNGPDGTSSSNATYWPAHNIDDKQILRLLANNVTLFTDDYREEAMLYLVNNPTVFNERRSFDMSTH</sequence>
<dbReference type="InterPro" id="IPR019826">
    <property type="entry name" value="Carboxylesterase_B_AS"/>
</dbReference>
<dbReference type="EMBL" id="AWGH01000027">
    <property type="protein sequence ID" value="ODN87737.1"/>
    <property type="molecule type" value="Genomic_DNA"/>
</dbReference>
<keyword evidence="3" id="KW-0732">Signal</keyword>
<evidence type="ECO:0000256" key="3">
    <source>
        <dbReference type="RuleBase" id="RU361235"/>
    </source>
</evidence>
<protein>
    <recommendedName>
        <fullName evidence="3">Carboxylic ester hydrolase</fullName>
        <ecNumber evidence="3">3.1.1.-</ecNumber>
    </recommendedName>
</protein>
<dbReference type="InterPro" id="IPR002018">
    <property type="entry name" value="CarbesteraseB"/>
</dbReference>
<evidence type="ECO:0000313" key="6">
    <source>
        <dbReference type="Proteomes" id="UP000094819"/>
    </source>
</evidence>
<dbReference type="RefSeq" id="XP_019029080.1">
    <property type="nucleotide sequence ID" value="XM_019178986.1"/>
</dbReference>
<feature type="signal peptide" evidence="3">
    <location>
        <begin position="1"/>
        <end position="19"/>
    </location>
</feature>
<keyword evidence="2 3" id="KW-0378">Hydrolase</keyword>
<dbReference type="SUPFAM" id="SSF53474">
    <property type="entry name" value="alpha/beta-Hydrolases"/>
    <property type="match status" value="1"/>
</dbReference>
<comment type="caution">
    <text evidence="5">The sequence shown here is derived from an EMBL/GenBank/DDBJ whole genome shotgun (WGS) entry which is preliminary data.</text>
</comment>
<comment type="similarity">
    <text evidence="1 3">Belongs to the type-B carboxylesterase/lipase family.</text>
</comment>
<dbReference type="AlphaFoldDB" id="A0A1E3IGL1"/>
<keyword evidence="6" id="KW-1185">Reference proteome</keyword>
<name>A0A1E3IGL1_9TREE</name>
<gene>
    <name evidence="5" type="ORF">L198_06967</name>
</gene>
<dbReference type="EC" id="3.1.1.-" evidence="3"/>
<dbReference type="GeneID" id="30196178"/>
<dbReference type="Proteomes" id="UP000094819">
    <property type="component" value="Unassembled WGS sequence"/>
</dbReference>
<feature type="chain" id="PRO_5009027215" description="Carboxylic ester hydrolase" evidence="3">
    <location>
        <begin position="20"/>
        <end position="610"/>
    </location>
</feature>
<dbReference type="GO" id="GO:0052689">
    <property type="term" value="F:carboxylic ester hydrolase activity"/>
    <property type="evidence" value="ECO:0007669"/>
    <property type="project" value="TreeGrafter"/>
</dbReference>
<evidence type="ECO:0000313" key="5">
    <source>
        <dbReference type="EMBL" id="ODN87737.1"/>
    </source>
</evidence>
<evidence type="ECO:0000256" key="2">
    <source>
        <dbReference type="ARBA" id="ARBA00022801"/>
    </source>
</evidence>
<accession>A0A1E3IGL1</accession>
<dbReference type="PROSITE" id="PS00122">
    <property type="entry name" value="CARBOXYLESTERASE_B_1"/>
    <property type="match status" value="1"/>
</dbReference>
<dbReference type="InterPro" id="IPR050654">
    <property type="entry name" value="AChE-related_enzymes"/>
</dbReference>
<dbReference type="PANTHER" id="PTHR43918">
    <property type="entry name" value="ACETYLCHOLINESTERASE"/>
    <property type="match status" value="1"/>
</dbReference>
<dbReference type="PANTHER" id="PTHR43918:SF4">
    <property type="entry name" value="CARBOXYLIC ESTER HYDROLASE"/>
    <property type="match status" value="1"/>
</dbReference>
<feature type="domain" description="Carboxylesterase type B" evidence="4">
    <location>
        <begin position="60"/>
        <end position="577"/>
    </location>
</feature>
<reference evidence="5 6" key="1">
    <citation type="submission" date="2016-06" db="EMBL/GenBank/DDBJ databases">
        <title>Evolution of pathogenesis and genome organization in the Tremellales.</title>
        <authorList>
            <person name="Cuomo C."/>
            <person name="Litvintseva A."/>
            <person name="Heitman J."/>
            <person name="Chen Y."/>
            <person name="Sun S."/>
            <person name="Springer D."/>
            <person name="Dromer F."/>
            <person name="Young S."/>
            <person name="Zeng Q."/>
            <person name="Chapman S."/>
            <person name="Gujja S."/>
            <person name="Saif S."/>
            <person name="Birren B."/>
        </authorList>
    </citation>
    <scope>NUCLEOTIDE SEQUENCE [LARGE SCALE GENOMIC DNA]</scope>
    <source>
        <strain evidence="5 6">CBS 7118</strain>
    </source>
</reference>
<evidence type="ECO:0000259" key="4">
    <source>
        <dbReference type="Pfam" id="PF00135"/>
    </source>
</evidence>
<dbReference type="Gene3D" id="3.40.50.1820">
    <property type="entry name" value="alpha/beta hydrolase"/>
    <property type="match status" value="1"/>
</dbReference>
<evidence type="ECO:0000256" key="1">
    <source>
        <dbReference type="ARBA" id="ARBA00005964"/>
    </source>
</evidence>
<dbReference type="InterPro" id="IPR029058">
    <property type="entry name" value="AB_hydrolase_fold"/>
</dbReference>